<dbReference type="Pfam" id="PF24729">
    <property type="entry name" value="Acb2_Tad1_hairpin"/>
    <property type="match status" value="1"/>
</dbReference>
<evidence type="ECO:0000259" key="2">
    <source>
        <dbReference type="Pfam" id="PF24729"/>
    </source>
</evidence>
<proteinExistence type="predicted"/>
<evidence type="ECO:0000313" key="4">
    <source>
        <dbReference type="Proteomes" id="UP000038487"/>
    </source>
</evidence>
<dbReference type="Proteomes" id="UP000038487">
    <property type="component" value="Unassembled WGS sequence"/>
</dbReference>
<dbReference type="AlphaFoldDB" id="A0AB33TE22"/>
<name>A0AB33TE22_9MYCO</name>
<evidence type="ECO:0000256" key="1">
    <source>
        <dbReference type="ARBA" id="ARBA00022741"/>
    </source>
</evidence>
<dbReference type="GO" id="GO:0000166">
    <property type="term" value="F:nucleotide binding"/>
    <property type="evidence" value="ECO:0007669"/>
    <property type="project" value="UniProtKB-KW"/>
</dbReference>
<protein>
    <recommendedName>
        <fullName evidence="2">Acb2/Tad1 hairpin domain-containing protein</fullName>
    </recommendedName>
</protein>
<organism evidence="3 4">
    <name type="scientific">Mycobacteroides abscessus</name>
    <dbReference type="NCBI Taxonomy" id="36809"/>
    <lineage>
        <taxon>Bacteria</taxon>
        <taxon>Bacillati</taxon>
        <taxon>Actinomycetota</taxon>
        <taxon>Actinomycetes</taxon>
        <taxon>Mycobacteriales</taxon>
        <taxon>Mycobacteriaceae</taxon>
        <taxon>Mycobacteroides</taxon>
    </lineage>
</organism>
<comment type="caution">
    <text evidence="3">The sequence shown here is derived from an EMBL/GenBank/DDBJ whole genome shotgun (WGS) entry which is preliminary data.</text>
</comment>
<dbReference type="EMBL" id="CSUW01000016">
    <property type="protein sequence ID" value="CPT67148.1"/>
    <property type="molecule type" value="Genomic_DNA"/>
</dbReference>
<sequence>MFHSTPTSHADIDHRFNYHRPDVDQVTRHESIRGKCRDLAHDLDSILPPGREKALALTKLEEALMWGNAAIAREVLREPIANAHQSVIQDHHA</sequence>
<reference evidence="3 4" key="1">
    <citation type="submission" date="2015-03" db="EMBL/GenBank/DDBJ databases">
        <authorList>
            <consortium name="Pathogen Informatics"/>
            <person name="Murphy D."/>
        </authorList>
    </citation>
    <scope>NUCLEOTIDE SEQUENCE [LARGE SCALE GENOMIC DNA]</scope>
    <source>
        <strain evidence="3 4">PAP036</strain>
    </source>
</reference>
<evidence type="ECO:0000313" key="3">
    <source>
        <dbReference type="EMBL" id="CPT67148.1"/>
    </source>
</evidence>
<dbReference type="InterPro" id="IPR056098">
    <property type="entry name" value="Acb2/Tad1_hairpin"/>
</dbReference>
<accession>A0AB33TE22</accession>
<dbReference type="RefSeq" id="WP_052536779.1">
    <property type="nucleotide sequence ID" value="NZ_CSUW01000016.1"/>
</dbReference>
<gene>
    <name evidence="3" type="ORF">ERS075527_05111</name>
</gene>
<keyword evidence="1" id="KW-0547">Nucleotide-binding</keyword>
<feature type="domain" description="Acb2/Tad1 hairpin" evidence="2">
    <location>
        <begin position="10"/>
        <end position="72"/>
    </location>
</feature>